<evidence type="ECO:0000313" key="1">
    <source>
        <dbReference type="EMBL" id="TYC48082.1"/>
    </source>
</evidence>
<comment type="caution">
    <text evidence="1">The sequence shown here is derived from an EMBL/GenBank/DDBJ whole genome shotgun (WGS) entry which is preliminary data.</text>
</comment>
<protein>
    <submittedName>
        <fullName evidence="1">Uncharacterized protein</fullName>
    </submittedName>
</protein>
<name>A0A6C2C2R7_9LACO</name>
<evidence type="ECO:0000313" key="2">
    <source>
        <dbReference type="Proteomes" id="UP000371977"/>
    </source>
</evidence>
<proteinExistence type="predicted"/>
<organism evidence="1 2">
    <name type="scientific">Weissella muntiaci</name>
    <dbReference type="NCBI Taxonomy" id="2508881"/>
    <lineage>
        <taxon>Bacteria</taxon>
        <taxon>Bacillati</taxon>
        <taxon>Bacillota</taxon>
        <taxon>Bacilli</taxon>
        <taxon>Lactobacillales</taxon>
        <taxon>Lactobacillaceae</taxon>
        <taxon>Weissella</taxon>
    </lineage>
</organism>
<dbReference type="EMBL" id="SDGZ01000024">
    <property type="protein sequence ID" value="TYC48082.1"/>
    <property type="molecule type" value="Genomic_DNA"/>
</dbReference>
<gene>
    <name evidence="1" type="ORF">ESZ50_09925</name>
</gene>
<dbReference type="OrthoDB" id="9805576at2"/>
<dbReference type="AlphaFoldDB" id="A0A6C2C2R7"/>
<dbReference type="Proteomes" id="UP000371977">
    <property type="component" value="Unassembled WGS sequence"/>
</dbReference>
<reference evidence="1 2" key="1">
    <citation type="submission" date="2019-01" db="EMBL/GenBank/DDBJ databases">
        <title>Weissella sp. nov., a novel lactic acid bacterium isolated from animal feces.</title>
        <authorList>
            <person name="Wang L.-T."/>
        </authorList>
    </citation>
    <scope>NUCLEOTIDE SEQUENCE [LARGE SCALE GENOMIC DNA]</scope>
    <source>
        <strain evidence="1 2">8H-2</strain>
    </source>
</reference>
<dbReference type="RefSeq" id="WP_148623549.1">
    <property type="nucleotide sequence ID" value="NZ_SDGZ01000024.1"/>
</dbReference>
<sequence length="247" mass="26412">MRHKVTYLFLAILVVILVAGTIKSFGSGNGELRVPTLTQAQKNKTTNKALVKKEATGASYSPSKTDLSDPNYASSGVLNNVGQFTIDSNGLETKLVAKTSSSKLITNGKIIYRILNISIFENTARTNESLQTARVSYNEPDLGKHYKTMAIDYMIANSSDVNVTTEGISTIKINSGGVISSLNGLQNDTSLSSTGVFEGLTITTGASAIVPNSTPNSGYLTLQFASVKHANTIEDLVQPAKPIRIKY</sequence>
<accession>A0A6C2C2R7</accession>
<keyword evidence="2" id="KW-1185">Reference proteome</keyword>